<evidence type="ECO:0000313" key="3">
    <source>
        <dbReference type="Proteomes" id="UP000298030"/>
    </source>
</evidence>
<feature type="compositionally biased region" description="Low complexity" evidence="1">
    <location>
        <begin position="64"/>
        <end position="81"/>
    </location>
</feature>
<evidence type="ECO:0000256" key="1">
    <source>
        <dbReference type="SAM" id="MobiDB-lite"/>
    </source>
</evidence>
<dbReference type="Proteomes" id="UP000298030">
    <property type="component" value="Unassembled WGS sequence"/>
</dbReference>
<name>A0A4Y7SHN1_COPMI</name>
<dbReference type="AlphaFoldDB" id="A0A4Y7SHN1"/>
<feature type="region of interest" description="Disordered" evidence="1">
    <location>
        <begin position="10"/>
        <end position="83"/>
    </location>
</feature>
<protein>
    <submittedName>
        <fullName evidence="2">Uncharacterized protein</fullName>
    </submittedName>
</protein>
<feature type="non-terminal residue" evidence="2">
    <location>
        <position position="182"/>
    </location>
</feature>
<sequence>MSQYAKITFVLGTPEDYRSTQPSPSPSGDTAPAPPQTTGASRARTRSRPYPSPADRDCGNTLPTSRVSTSSNNTGTSSTSTPLPPLKVSAVHLYYAWYRRKYTSDPSRIPMTTLGNGQPKNLQKQIMDRWKVASAEERGEWQTVATKYRKDIERGRLYSLLMRTSWRRWKRKDGFQPGRRFS</sequence>
<evidence type="ECO:0000313" key="2">
    <source>
        <dbReference type="EMBL" id="TEB21251.1"/>
    </source>
</evidence>
<keyword evidence="3" id="KW-1185">Reference proteome</keyword>
<reference evidence="2 3" key="1">
    <citation type="journal article" date="2019" name="Nat. Ecol. Evol.">
        <title>Megaphylogeny resolves global patterns of mushroom evolution.</title>
        <authorList>
            <person name="Varga T."/>
            <person name="Krizsan K."/>
            <person name="Foldi C."/>
            <person name="Dima B."/>
            <person name="Sanchez-Garcia M."/>
            <person name="Sanchez-Ramirez S."/>
            <person name="Szollosi G.J."/>
            <person name="Szarkandi J.G."/>
            <person name="Papp V."/>
            <person name="Albert L."/>
            <person name="Andreopoulos W."/>
            <person name="Angelini C."/>
            <person name="Antonin V."/>
            <person name="Barry K.W."/>
            <person name="Bougher N.L."/>
            <person name="Buchanan P."/>
            <person name="Buyck B."/>
            <person name="Bense V."/>
            <person name="Catcheside P."/>
            <person name="Chovatia M."/>
            <person name="Cooper J."/>
            <person name="Damon W."/>
            <person name="Desjardin D."/>
            <person name="Finy P."/>
            <person name="Geml J."/>
            <person name="Haridas S."/>
            <person name="Hughes K."/>
            <person name="Justo A."/>
            <person name="Karasinski D."/>
            <person name="Kautmanova I."/>
            <person name="Kiss B."/>
            <person name="Kocsube S."/>
            <person name="Kotiranta H."/>
            <person name="LaButti K.M."/>
            <person name="Lechner B.E."/>
            <person name="Liimatainen K."/>
            <person name="Lipzen A."/>
            <person name="Lukacs Z."/>
            <person name="Mihaltcheva S."/>
            <person name="Morgado L.N."/>
            <person name="Niskanen T."/>
            <person name="Noordeloos M.E."/>
            <person name="Ohm R.A."/>
            <person name="Ortiz-Santana B."/>
            <person name="Ovrebo C."/>
            <person name="Racz N."/>
            <person name="Riley R."/>
            <person name="Savchenko A."/>
            <person name="Shiryaev A."/>
            <person name="Soop K."/>
            <person name="Spirin V."/>
            <person name="Szebenyi C."/>
            <person name="Tomsovsky M."/>
            <person name="Tulloss R.E."/>
            <person name="Uehling J."/>
            <person name="Grigoriev I.V."/>
            <person name="Vagvolgyi C."/>
            <person name="Papp T."/>
            <person name="Martin F.M."/>
            <person name="Miettinen O."/>
            <person name="Hibbett D.S."/>
            <person name="Nagy L.G."/>
        </authorList>
    </citation>
    <scope>NUCLEOTIDE SEQUENCE [LARGE SCALE GENOMIC DNA]</scope>
    <source>
        <strain evidence="2 3">FP101781</strain>
    </source>
</reference>
<comment type="caution">
    <text evidence="2">The sequence shown here is derived from an EMBL/GenBank/DDBJ whole genome shotgun (WGS) entry which is preliminary data.</text>
</comment>
<dbReference type="EMBL" id="QPFP01000117">
    <property type="protein sequence ID" value="TEB21251.1"/>
    <property type="molecule type" value="Genomic_DNA"/>
</dbReference>
<feature type="compositionally biased region" description="Polar residues" evidence="1">
    <location>
        <begin position="19"/>
        <end position="28"/>
    </location>
</feature>
<proteinExistence type="predicted"/>
<accession>A0A4Y7SHN1</accession>
<organism evidence="2 3">
    <name type="scientific">Coprinellus micaceus</name>
    <name type="common">Glistening ink-cap mushroom</name>
    <name type="synonym">Coprinus micaceus</name>
    <dbReference type="NCBI Taxonomy" id="71717"/>
    <lineage>
        <taxon>Eukaryota</taxon>
        <taxon>Fungi</taxon>
        <taxon>Dikarya</taxon>
        <taxon>Basidiomycota</taxon>
        <taxon>Agaricomycotina</taxon>
        <taxon>Agaricomycetes</taxon>
        <taxon>Agaricomycetidae</taxon>
        <taxon>Agaricales</taxon>
        <taxon>Agaricineae</taxon>
        <taxon>Psathyrellaceae</taxon>
        <taxon>Coprinellus</taxon>
    </lineage>
</organism>
<gene>
    <name evidence="2" type="ORF">FA13DRAFT_1742259</name>
</gene>